<dbReference type="Gene3D" id="2.60.40.10">
    <property type="entry name" value="Immunoglobulins"/>
    <property type="match status" value="1"/>
</dbReference>
<comment type="caution">
    <text evidence="3">The sequence shown here is derived from an EMBL/GenBank/DDBJ whole genome shotgun (WGS) entry which is preliminary data.</text>
</comment>
<dbReference type="EMBL" id="QSBI01000002">
    <property type="protein sequence ID" value="RGX12716.1"/>
    <property type="molecule type" value="Genomic_DNA"/>
</dbReference>
<dbReference type="SUPFAM" id="SSF52058">
    <property type="entry name" value="L domain-like"/>
    <property type="match status" value="1"/>
</dbReference>
<feature type="signal peptide" evidence="1">
    <location>
        <begin position="1"/>
        <end position="19"/>
    </location>
</feature>
<dbReference type="RefSeq" id="WP_008648328.1">
    <property type="nucleotide sequence ID" value="NZ_CP176640.1"/>
</dbReference>
<dbReference type="InterPro" id="IPR032675">
    <property type="entry name" value="LRR_dom_sf"/>
</dbReference>
<dbReference type="CDD" id="cd14948">
    <property type="entry name" value="BACON"/>
    <property type="match status" value="1"/>
</dbReference>
<dbReference type="AlphaFoldDB" id="A0A413EXL4"/>
<keyword evidence="1" id="KW-0732">Signal</keyword>
<evidence type="ECO:0000313" key="4">
    <source>
        <dbReference type="Proteomes" id="UP000286031"/>
    </source>
</evidence>
<evidence type="ECO:0000256" key="1">
    <source>
        <dbReference type="SAM" id="SignalP"/>
    </source>
</evidence>
<evidence type="ECO:0000259" key="2">
    <source>
        <dbReference type="Pfam" id="PF13004"/>
    </source>
</evidence>
<dbReference type="Proteomes" id="UP000286031">
    <property type="component" value="Unassembled WGS sequence"/>
</dbReference>
<feature type="chain" id="PRO_5019305857" description="BACON domain-containing protein" evidence="1">
    <location>
        <begin position="20"/>
        <end position="568"/>
    </location>
</feature>
<accession>A0A413EXL4</accession>
<organism evidence="3 4">
    <name type="scientific">Bacteroides ovatus</name>
    <dbReference type="NCBI Taxonomy" id="28116"/>
    <lineage>
        <taxon>Bacteria</taxon>
        <taxon>Pseudomonadati</taxon>
        <taxon>Bacteroidota</taxon>
        <taxon>Bacteroidia</taxon>
        <taxon>Bacteroidales</taxon>
        <taxon>Bacteroidaceae</taxon>
        <taxon>Bacteroides</taxon>
    </lineage>
</organism>
<dbReference type="InterPro" id="IPR024361">
    <property type="entry name" value="BACON"/>
</dbReference>
<dbReference type="InterPro" id="IPR052595">
    <property type="entry name" value="LRRC69/RLP"/>
</dbReference>
<dbReference type="Gene3D" id="3.80.10.10">
    <property type="entry name" value="Ribonuclease Inhibitor"/>
    <property type="match status" value="1"/>
</dbReference>
<reference evidence="3 4" key="1">
    <citation type="submission" date="2018-08" db="EMBL/GenBank/DDBJ databases">
        <title>A genome reference for cultivated species of the human gut microbiota.</title>
        <authorList>
            <person name="Zou Y."/>
            <person name="Xue W."/>
            <person name="Luo G."/>
        </authorList>
    </citation>
    <scope>NUCLEOTIDE SEQUENCE [LARGE SCALE GENOMIC DNA]</scope>
    <source>
        <strain evidence="3 4">AF04-46</strain>
    </source>
</reference>
<dbReference type="PANTHER" id="PTHR48057:SF7">
    <property type="entry name" value="LEUCINE-RICH REPEAT SERINE_THREONINE-PROTEIN KINASE 1"/>
    <property type="match status" value="1"/>
</dbReference>
<evidence type="ECO:0000313" key="3">
    <source>
        <dbReference type="EMBL" id="RGX12716.1"/>
    </source>
</evidence>
<dbReference type="PANTHER" id="PTHR48057">
    <property type="entry name" value="LEUCINE-RICH REPEAT SERINE/THREONINE-PROTEIN KINASE 1"/>
    <property type="match status" value="1"/>
</dbReference>
<proteinExistence type="predicted"/>
<dbReference type="PROSITE" id="PS51257">
    <property type="entry name" value="PROKAR_LIPOPROTEIN"/>
    <property type="match status" value="1"/>
</dbReference>
<protein>
    <recommendedName>
        <fullName evidence="2">BACON domain-containing protein</fullName>
    </recommendedName>
</protein>
<feature type="domain" description="BACON" evidence="2">
    <location>
        <begin position="56"/>
        <end position="113"/>
    </location>
</feature>
<dbReference type="Pfam" id="PF13004">
    <property type="entry name" value="BACON"/>
    <property type="match status" value="1"/>
</dbReference>
<dbReference type="InterPro" id="IPR013783">
    <property type="entry name" value="Ig-like_fold"/>
</dbReference>
<name>A0A413EXL4_BACOV</name>
<sequence>MKPLFNIYLCLFASLLFIAACNDSDEEGITGFTIDTQEVTLGATGGMEPVKVASGTKWVAKVDKPWVKVMPANGVGSTNCEIVVDSTLSNDVRHAVVTFVPEGQPKQELKIHQTGYGKMIGLDKYEVEVPNMGNADKRYFDISVTTNVEFKVDYPLIGSWVTTTKRNPDISLDYGARPRTIKMRFKWEMNTDPQERIASIKFLPVNEADELEKEVTLTVKQEAAPEITDDRRGDSIAIVIASTKLRSMTNWDASERLDYWLGVTVWEKTDKGVTPEQLGRVRSVEFRMLNTKEELPAEIGKIKYLETLVVYGNTNTMLLPSPYRIGNALAGLKYLRNLTISALGITTISKTELESSRKDLITLDLSGNNFTTIPYDLTPANFPGLLNLSLTGNRRYSTITDLSTETRDNPGLCIDASSSTLKNLLKWKNLKSLSLSYNLIYGKLPTFINSYNGSPEYGVSTYTDEDIQQNDTLMSASEEVKAKLKTIPNILPNAEHFSINLNFLTGDDLPDWLLYHPRFARFDPFTLIYTQDSGKDKSGNIPGFKNEPSNLEWFYERYPKARPTLTDN</sequence>
<gene>
    <name evidence="3" type="ORF">DWV35_02035</name>
</gene>